<accession>A0A9P9GWQ1</accession>
<keyword evidence="10" id="KW-1185">Reference proteome</keyword>
<dbReference type="CDD" id="cd00067">
    <property type="entry name" value="GAL4"/>
    <property type="match status" value="1"/>
</dbReference>
<keyword evidence="2" id="KW-0862">Zinc</keyword>
<dbReference type="InterPro" id="IPR052073">
    <property type="entry name" value="Amide_Lactam_Regulators"/>
</dbReference>
<dbReference type="PANTHER" id="PTHR47171">
    <property type="entry name" value="FARA-RELATED"/>
    <property type="match status" value="1"/>
</dbReference>
<evidence type="ECO:0000256" key="4">
    <source>
        <dbReference type="ARBA" id="ARBA00023125"/>
    </source>
</evidence>
<reference evidence="9" key="1">
    <citation type="journal article" date="2021" name="Nat. Commun.">
        <title>Genetic determinants of endophytism in the Arabidopsis root mycobiome.</title>
        <authorList>
            <person name="Mesny F."/>
            <person name="Miyauchi S."/>
            <person name="Thiergart T."/>
            <person name="Pickel B."/>
            <person name="Atanasova L."/>
            <person name="Karlsson M."/>
            <person name="Huettel B."/>
            <person name="Barry K.W."/>
            <person name="Haridas S."/>
            <person name="Chen C."/>
            <person name="Bauer D."/>
            <person name="Andreopoulos W."/>
            <person name="Pangilinan J."/>
            <person name="LaButti K."/>
            <person name="Riley R."/>
            <person name="Lipzen A."/>
            <person name="Clum A."/>
            <person name="Drula E."/>
            <person name="Henrissat B."/>
            <person name="Kohler A."/>
            <person name="Grigoriev I.V."/>
            <person name="Martin F.M."/>
            <person name="Hacquard S."/>
        </authorList>
    </citation>
    <scope>NUCLEOTIDE SEQUENCE</scope>
    <source>
        <strain evidence="9">FSSC 5 MPI-SDFR-AT-0091</strain>
    </source>
</reference>
<dbReference type="PROSITE" id="PS50048">
    <property type="entry name" value="ZN2_CY6_FUNGAL_2"/>
    <property type="match status" value="1"/>
</dbReference>
<protein>
    <submittedName>
        <fullName evidence="9">Fungal-specific transcription factor domain-containing protein</fullName>
    </submittedName>
</protein>
<keyword evidence="4" id="KW-0238">DNA-binding</keyword>
<keyword evidence="6" id="KW-0539">Nucleus</keyword>
<evidence type="ECO:0000256" key="6">
    <source>
        <dbReference type="ARBA" id="ARBA00023242"/>
    </source>
</evidence>
<feature type="region of interest" description="Disordered" evidence="7">
    <location>
        <begin position="86"/>
        <end position="118"/>
    </location>
</feature>
<dbReference type="PANTHER" id="PTHR47171:SF1">
    <property type="entry name" value="ZN(II)2CYS6 TRANSCRIPTION FACTOR (EUROFUNG)"/>
    <property type="match status" value="1"/>
</dbReference>
<sequence>MLIGHILHTQHCLPSNLLLYTHCLAHSLNLYLMGTTAKSASVRCRAAKACKACHDRRVKCDAVARGTPCTRCEQFGISPCNLIKSKRGTYPRNKSRPDKARQQPLPPVSEDEGEGEPVSAGVITAEASRPREDPQPATDASQLAQALENDIVVPQEPESAAQDTMDMDHQLRDTGHNSMQAVSEVLAQSPICRSDVADPNNVARSAMPDPSPRHLSLHEAAGQNLSSPDSDVSHSTVSSYREISWPTMFDHFLDTRRRDRETLIDKCSITYLGESFPLAMVLEDMEEGGTIKLHYPGPPVSQRDQLPAEQHPAHMNDDEIRSLTKKGAFEYPQAEILDGLMTAFLDRVYPLYPIVNRLEFLNQVSSKTTPWLLLHAVCFIASTFCPISILHQARFGSRKEARYHYYSRAKALFDAGYEVNKIVTLQSTILLAFWAGGPNNLWNCYSWNSTSVTIAEGLGLHRSMANANINPQDRSLLRRLWWTLVIRDASCGALFGRPFRINMEFCDTEMLTMDDFKTDSGSPEFADNPLKPTYGLYQIHVARLSIILRKIIASRFAQRNEVQPDLMNQLQCWLQELPASLRWDDAGHTTNVFSWCLSILYDHHVILCTLGHLSSGSHRLDPGSSASFHGRFGSVSSVSPWALREGKGCASTIDSAAQRILTLACGIVRRSATLTLPHEAYPGLFLAEVVFYTQMKSSSPSRAQLGQSSMMMCQLAWHNISDAWDSTPWVMRLFDNLVSNTQNDVQGPPLNGDGQSADPNPAETHAGSRMPGLALVAGMPDDIIPDIQDMDASFMEDSWHTHPMLSSFLETNMNWNNPWGPPGDANMGPTFLDPDMVDQQQV</sequence>
<dbReference type="GO" id="GO:0003677">
    <property type="term" value="F:DNA binding"/>
    <property type="evidence" value="ECO:0007669"/>
    <property type="project" value="UniProtKB-KW"/>
</dbReference>
<evidence type="ECO:0000256" key="7">
    <source>
        <dbReference type="SAM" id="MobiDB-lite"/>
    </source>
</evidence>
<dbReference type="AlphaFoldDB" id="A0A9P9GWQ1"/>
<organism evidence="9 10">
    <name type="scientific">Fusarium solani</name>
    <name type="common">Filamentous fungus</name>
    <dbReference type="NCBI Taxonomy" id="169388"/>
    <lineage>
        <taxon>Eukaryota</taxon>
        <taxon>Fungi</taxon>
        <taxon>Dikarya</taxon>
        <taxon>Ascomycota</taxon>
        <taxon>Pezizomycotina</taxon>
        <taxon>Sordariomycetes</taxon>
        <taxon>Hypocreomycetidae</taxon>
        <taxon>Hypocreales</taxon>
        <taxon>Nectriaceae</taxon>
        <taxon>Fusarium</taxon>
        <taxon>Fusarium solani species complex</taxon>
    </lineage>
</organism>
<dbReference type="SUPFAM" id="SSF57701">
    <property type="entry name" value="Zn2/Cys6 DNA-binding domain"/>
    <property type="match status" value="1"/>
</dbReference>
<dbReference type="GO" id="GO:0000981">
    <property type="term" value="F:DNA-binding transcription factor activity, RNA polymerase II-specific"/>
    <property type="evidence" value="ECO:0007669"/>
    <property type="project" value="InterPro"/>
</dbReference>
<dbReference type="PROSITE" id="PS00463">
    <property type="entry name" value="ZN2_CY6_FUNGAL_1"/>
    <property type="match status" value="1"/>
</dbReference>
<dbReference type="SMART" id="SM00906">
    <property type="entry name" value="Fungal_trans"/>
    <property type="match status" value="1"/>
</dbReference>
<dbReference type="EMBL" id="JAGTJS010000016">
    <property type="protein sequence ID" value="KAH7246979.1"/>
    <property type="molecule type" value="Genomic_DNA"/>
</dbReference>
<proteinExistence type="predicted"/>
<evidence type="ECO:0000256" key="2">
    <source>
        <dbReference type="ARBA" id="ARBA00022833"/>
    </source>
</evidence>
<dbReference type="SMART" id="SM00066">
    <property type="entry name" value="GAL4"/>
    <property type="match status" value="1"/>
</dbReference>
<evidence type="ECO:0000256" key="3">
    <source>
        <dbReference type="ARBA" id="ARBA00023015"/>
    </source>
</evidence>
<evidence type="ECO:0000256" key="1">
    <source>
        <dbReference type="ARBA" id="ARBA00022723"/>
    </source>
</evidence>
<keyword evidence="1" id="KW-0479">Metal-binding</keyword>
<dbReference type="Pfam" id="PF00172">
    <property type="entry name" value="Zn_clus"/>
    <property type="match status" value="1"/>
</dbReference>
<dbReference type="Proteomes" id="UP000736672">
    <property type="component" value="Unassembled WGS sequence"/>
</dbReference>
<comment type="caution">
    <text evidence="9">The sequence shown here is derived from an EMBL/GenBank/DDBJ whole genome shotgun (WGS) entry which is preliminary data.</text>
</comment>
<dbReference type="InterPro" id="IPR007219">
    <property type="entry name" value="XnlR_reg_dom"/>
</dbReference>
<feature type="domain" description="Zn(2)-C6 fungal-type" evidence="8">
    <location>
        <begin position="49"/>
        <end position="82"/>
    </location>
</feature>
<dbReference type="Gene3D" id="4.10.240.10">
    <property type="entry name" value="Zn(2)-C6 fungal-type DNA-binding domain"/>
    <property type="match status" value="1"/>
</dbReference>
<evidence type="ECO:0000313" key="9">
    <source>
        <dbReference type="EMBL" id="KAH7246979.1"/>
    </source>
</evidence>
<dbReference type="GO" id="GO:0006351">
    <property type="term" value="P:DNA-templated transcription"/>
    <property type="evidence" value="ECO:0007669"/>
    <property type="project" value="InterPro"/>
</dbReference>
<keyword evidence="3" id="KW-0805">Transcription regulation</keyword>
<evidence type="ECO:0000313" key="10">
    <source>
        <dbReference type="Proteomes" id="UP000736672"/>
    </source>
</evidence>
<evidence type="ECO:0000259" key="8">
    <source>
        <dbReference type="PROSITE" id="PS50048"/>
    </source>
</evidence>
<name>A0A9P9GWQ1_FUSSL</name>
<dbReference type="OrthoDB" id="5121955at2759"/>
<feature type="region of interest" description="Disordered" evidence="7">
    <location>
        <begin position="742"/>
        <end position="767"/>
    </location>
</feature>
<dbReference type="GO" id="GO:0008270">
    <property type="term" value="F:zinc ion binding"/>
    <property type="evidence" value="ECO:0007669"/>
    <property type="project" value="InterPro"/>
</dbReference>
<keyword evidence="5" id="KW-0804">Transcription</keyword>
<evidence type="ECO:0000256" key="5">
    <source>
        <dbReference type="ARBA" id="ARBA00023163"/>
    </source>
</evidence>
<dbReference type="InterPro" id="IPR036864">
    <property type="entry name" value="Zn2-C6_fun-type_DNA-bd_sf"/>
</dbReference>
<gene>
    <name evidence="9" type="ORF">B0J15DRAFT_499915</name>
</gene>
<dbReference type="Pfam" id="PF04082">
    <property type="entry name" value="Fungal_trans"/>
    <property type="match status" value="1"/>
</dbReference>
<dbReference type="CDD" id="cd12148">
    <property type="entry name" value="fungal_TF_MHR"/>
    <property type="match status" value="1"/>
</dbReference>
<dbReference type="InterPro" id="IPR001138">
    <property type="entry name" value="Zn2Cys6_DnaBD"/>
</dbReference>